<dbReference type="PANTHER" id="PTHR11461:SF211">
    <property type="entry name" value="GH10112P-RELATED"/>
    <property type="match status" value="1"/>
</dbReference>
<evidence type="ECO:0000313" key="3">
    <source>
        <dbReference type="EMBL" id="SHE54396.1"/>
    </source>
</evidence>
<dbReference type="EMBL" id="FQTY01000003">
    <property type="protein sequence ID" value="SHE54396.1"/>
    <property type="molecule type" value="Genomic_DNA"/>
</dbReference>
<evidence type="ECO:0000313" key="4">
    <source>
        <dbReference type="Proteomes" id="UP000184114"/>
    </source>
</evidence>
<evidence type="ECO:0000259" key="2">
    <source>
        <dbReference type="SMART" id="SM00093"/>
    </source>
</evidence>
<reference evidence="4" key="1">
    <citation type="submission" date="2016-11" db="EMBL/GenBank/DDBJ databases">
        <authorList>
            <person name="Varghese N."/>
            <person name="Submissions S."/>
        </authorList>
    </citation>
    <scope>NUCLEOTIDE SEQUENCE [LARGE SCALE GENOMIC DNA]</scope>
    <source>
        <strain evidence="4">DSM 18095</strain>
    </source>
</reference>
<protein>
    <submittedName>
        <fullName evidence="3">Serpin (Serine protease inhibitor)</fullName>
    </submittedName>
</protein>
<dbReference type="SUPFAM" id="SSF56574">
    <property type="entry name" value="Serpins"/>
    <property type="match status" value="1"/>
</dbReference>
<dbReference type="Gene3D" id="3.30.497.10">
    <property type="entry name" value="Antithrombin, subunit I, domain 2"/>
    <property type="match status" value="1"/>
</dbReference>
<dbReference type="GeneID" id="90996167"/>
<dbReference type="InterPro" id="IPR042178">
    <property type="entry name" value="Serpin_sf_1"/>
</dbReference>
<dbReference type="PANTHER" id="PTHR11461">
    <property type="entry name" value="SERINE PROTEASE INHIBITOR, SERPIN"/>
    <property type="match status" value="1"/>
</dbReference>
<feature type="domain" description="Serpin" evidence="2">
    <location>
        <begin position="1"/>
        <end position="235"/>
    </location>
</feature>
<dbReference type="RefSeq" id="WP_072973839.1">
    <property type="nucleotide sequence ID" value="NZ_FQTY01000003.1"/>
</dbReference>
<name>A0A1M4UCL2_9FIRM</name>
<dbReference type="InterPro" id="IPR023796">
    <property type="entry name" value="Serpin_dom"/>
</dbReference>
<dbReference type="InterPro" id="IPR000215">
    <property type="entry name" value="Serpin_fam"/>
</dbReference>
<evidence type="ECO:0000256" key="1">
    <source>
        <dbReference type="RuleBase" id="RU000411"/>
    </source>
</evidence>
<keyword evidence="4" id="KW-1185">Reference proteome</keyword>
<organism evidence="3 4">
    <name type="scientific">Tissierella praeacuta DSM 18095</name>
    <dbReference type="NCBI Taxonomy" id="1123404"/>
    <lineage>
        <taxon>Bacteria</taxon>
        <taxon>Bacillati</taxon>
        <taxon>Bacillota</taxon>
        <taxon>Tissierellia</taxon>
        <taxon>Tissierellales</taxon>
        <taxon>Tissierellaceae</taxon>
        <taxon>Tissierella</taxon>
    </lineage>
</organism>
<dbReference type="AlphaFoldDB" id="A0A1M4UCL2"/>
<accession>A0A1M4UCL2</accession>
<sequence>MSNWIAENTNGTLIPDIETNPQQILSIINTVYFYDQWINRFDKEKTLKDVFYLLNEGEVKVDFMNQTFGSAGFSKGTNFTRAGLGLKNGGRMVFILPDEGVSTYELLSSPEQIKEIFEEGKDFHGEIVWKIPKFNFDSQLKLKDKLEALDIKLAFAPNADFTGITNHMAYISQIQQQTRISIDEEGVEASAFTQIYYAGSAMPEGRADMILNRPFIYGITESNGSLLFVGVCMNPLE</sequence>
<proteinExistence type="inferred from homology"/>
<dbReference type="Gene3D" id="2.30.39.10">
    <property type="entry name" value="Alpha-1-antitrypsin, domain 1"/>
    <property type="match status" value="1"/>
</dbReference>
<dbReference type="GO" id="GO:0004867">
    <property type="term" value="F:serine-type endopeptidase inhibitor activity"/>
    <property type="evidence" value="ECO:0007669"/>
    <property type="project" value="InterPro"/>
</dbReference>
<comment type="similarity">
    <text evidence="1">Belongs to the serpin family.</text>
</comment>
<dbReference type="InterPro" id="IPR036186">
    <property type="entry name" value="Serpin_sf"/>
</dbReference>
<dbReference type="Pfam" id="PF00079">
    <property type="entry name" value="Serpin"/>
    <property type="match status" value="1"/>
</dbReference>
<dbReference type="Proteomes" id="UP000184114">
    <property type="component" value="Unassembled WGS sequence"/>
</dbReference>
<gene>
    <name evidence="3" type="ORF">SAMN02745784_01007</name>
</gene>
<dbReference type="SMART" id="SM00093">
    <property type="entry name" value="SERPIN"/>
    <property type="match status" value="1"/>
</dbReference>
<dbReference type="GO" id="GO:0005615">
    <property type="term" value="C:extracellular space"/>
    <property type="evidence" value="ECO:0007669"/>
    <property type="project" value="InterPro"/>
</dbReference>
<dbReference type="InterPro" id="IPR042185">
    <property type="entry name" value="Serpin_sf_2"/>
</dbReference>
<dbReference type="STRING" id="1123404.SAMN02745784_01007"/>